<evidence type="ECO:0000313" key="3">
    <source>
        <dbReference type="Proteomes" id="UP000287233"/>
    </source>
</evidence>
<name>A0A410FS64_BIPS1</name>
<dbReference type="Proteomes" id="UP000287233">
    <property type="component" value="Chromosome"/>
</dbReference>
<organism evidence="2 3">
    <name type="scientific">Bipolaricaulis sibiricus</name>
    <dbReference type="NCBI Taxonomy" id="2501609"/>
    <lineage>
        <taxon>Bacteria</taxon>
        <taxon>Candidatus Bipolaricaulota</taxon>
        <taxon>Candidatus Bipolaricaulia</taxon>
        <taxon>Candidatus Bipolaricaulales</taxon>
        <taxon>Candidatus Bipolaricaulaceae</taxon>
        <taxon>Candidatus Bipolaricaulis</taxon>
    </lineage>
</organism>
<dbReference type="AlphaFoldDB" id="A0A410FS64"/>
<accession>A0A410FS64</accession>
<proteinExistence type="predicted"/>
<dbReference type="EMBL" id="CP034928">
    <property type="protein sequence ID" value="QAA75873.1"/>
    <property type="molecule type" value="Genomic_DNA"/>
</dbReference>
<keyword evidence="1" id="KW-0732">Signal</keyword>
<protein>
    <submittedName>
        <fullName evidence="2">Uncharacterized protein</fullName>
    </submittedName>
</protein>
<feature type="signal peptide" evidence="1">
    <location>
        <begin position="1"/>
        <end position="23"/>
    </location>
</feature>
<reference evidence="3" key="1">
    <citation type="submission" date="2018-12" db="EMBL/GenBank/DDBJ databases">
        <title>Complete genome sequence of an uncultured bacterium of the candidate phylum Bipolaricaulota.</title>
        <authorList>
            <person name="Kadnikov V.V."/>
            <person name="Mardanov A.V."/>
            <person name="Beletsky A.V."/>
            <person name="Frank Y.A."/>
            <person name="Karnachuk O.V."/>
            <person name="Ravin N.V."/>
        </authorList>
    </citation>
    <scope>NUCLEOTIDE SEQUENCE [LARGE SCALE GENOMIC DNA]</scope>
</reference>
<dbReference type="KEGG" id="bih:BIP78_0105"/>
<gene>
    <name evidence="2" type="ORF">BIP78_0105</name>
</gene>
<evidence type="ECO:0000256" key="1">
    <source>
        <dbReference type="SAM" id="SignalP"/>
    </source>
</evidence>
<feature type="chain" id="PRO_5019216204" evidence="1">
    <location>
        <begin position="24"/>
        <end position="200"/>
    </location>
</feature>
<sequence length="200" mass="22046">MGRKRLFVFGLIGAVVTSLGAVAAPPPPVSPAPAPAPLAQVLVAVVQDIAEGVAALHRALPLIAPRLEPIEAILKGLREAIRDREGIEPKDIQVELLKLGLHLHRLLFDLEQSARELAEFRDSVNQFVDRFTERMDPRTARQFREFAQELLDLIHDKVGERRPGGANPAEVGRIVQELRVAVNRLDLLLLRSLEGPPAEK</sequence>
<evidence type="ECO:0000313" key="2">
    <source>
        <dbReference type="EMBL" id="QAA75873.1"/>
    </source>
</evidence>